<dbReference type="InterPro" id="IPR001555">
    <property type="entry name" value="GART_AS"/>
</dbReference>
<feature type="domain" description="Formyl transferase C-terminal" evidence="11">
    <location>
        <begin position="205"/>
        <end position="327"/>
    </location>
</feature>
<comment type="catalytic activity">
    <reaction evidence="7 8">
        <text>L-methionyl-tRNA(fMet) + (6R)-10-formyltetrahydrofolate = N-formyl-L-methionyl-tRNA(fMet) + (6S)-5,6,7,8-tetrahydrofolate + H(+)</text>
        <dbReference type="Rhea" id="RHEA:24380"/>
        <dbReference type="Rhea" id="RHEA-COMP:9952"/>
        <dbReference type="Rhea" id="RHEA-COMP:9953"/>
        <dbReference type="ChEBI" id="CHEBI:15378"/>
        <dbReference type="ChEBI" id="CHEBI:57453"/>
        <dbReference type="ChEBI" id="CHEBI:78530"/>
        <dbReference type="ChEBI" id="CHEBI:78844"/>
        <dbReference type="ChEBI" id="CHEBI:195366"/>
        <dbReference type="EC" id="2.1.2.9"/>
    </reaction>
</comment>
<feature type="domain" description="Formyl transferase N-terminal" evidence="10">
    <location>
        <begin position="4"/>
        <end position="180"/>
    </location>
</feature>
<dbReference type="InterPro" id="IPR011034">
    <property type="entry name" value="Formyl_transferase-like_C_sf"/>
</dbReference>
<dbReference type="Proteomes" id="UP001620597">
    <property type="component" value="Unassembled WGS sequence"/>
</dbReference>
<comment type="similarity">
    <text evidence="2 8">Belongs to the Fmt family.</text>
</comment>
<dbReference type="InterPro" id="IPR041711">
    <property type="entry name" value="Met-tRNA-FMT_N"/>
</dbReference>
<dbReference type="EMBL" id="JBBKTX010000022">
    <property type="protein sequence ID" value="MFK4753997.1"/>
    <property type="molecule type" value="Genomic_DNA"/>
</dbReference>
<dbReference type="CDD" id="cd08704">
    <property type="entry name" value="Met_tRNA_FMT_C"/>
    <property type="match status" value="1"/>
</dbReference>
<comment type="function">
    <text evidence="1 8">Attaches a formyl group to the free amino group of methionyl-tRNA(fMet). The formyl group appears to play a dual role in the initiator identity of N-formylmethionyl-tRNA by promoting its recognition by IF2 and preventing the misappropriation of this tRNA by the elongation apparatus.</text>
</comment>
<dbReference type="Gene3D" id="3.10.25.10">
    <property type="entry name" value="Formyl transferase, C-terminal domain"/>
    <property type="match status" value="1"/>
</dbReference>
<proteinExistence type="inferred from homology"/>
<evidence type="ECO:0000256" key="9">
    <source>
        <dbReference type="SAM" id="MobiDB-lite"/>
    </source>
</evidence>
<dbReference type="SUPFAM" id="SSF50486">
    <property type="entry name" value="FMT C-terminal domain-like"/>
    <property type="match status" value="1"/>
</dbReference>
<keyword evidence="5 8" id="KW-0808">Transferase</keyword>
<gene>
    <name evidence="8 12" type="primary">fmt</name>
    <name evidence="12" type="ORF">WG929_16410</name>
</gene>
<evidence type="ECO:0000256" key="5">
    <source>
        <dbReference type="ARBA" id="ARBA00022679"/>
    </source>
</evidence>
<comment type="caution">
    <text evidence="12">The sequence shown here is derived from an EMBL/GenBank/DDBJ whole genome shotgun (WGS) entry which is preliminary data.</text>
</comment>
<evidence type="ECO:0000313" key="12">
    <source>
        <dbReference type="EMBL" id="MFK4753997.1"/>
    </source>
</evidence>
<dbReference type="RefSeq" id="WP_416206968.1">
    <property type="nucleotide sequence ID" value="NZ_JBBKTX010000022.1"/>
</dbReference>
<reference evidence="12 13" key="1">
    <citation type="submission" date="2024-03" db="EMBL/GenBank/DDBJ databases">
        <title>High-quality draft genome sequence of Oceanobacter sp. wDCs-4.</title>
        <authorList>
            <person name="Dong C."/>
        </authorList>
    </citation>
    <scope>NUCLEOTIDE SEQUENCE [LARGE SCALE GENOMIC DNA]</scope>
    <source>
        <strain evidence="13">wDCs-4</strain>
    </source>
</reference>
<evidence type="ECO:0000256" key="8">
    <source>
        <dbReference type="HAMAP-Rule" id="MF_00182"/>
    </source>
</evidence>
<keyword evidence="13" id="KW-1185">Reference proteome</keyword>
<evidence type="ECO:0000256" key="2">
    <source>
        <dbReference type="ARBA" id="ARBA00010699"/>
    </source>
</evidence>
<dbReference type="NCBIfam" id="TIGR00460">
    <property type="entry name" value="fmt"/>
    <property type="match status" value="1"/>
</dbReference>
<evidence type="ECO:0000256" key="7">
    <source>
        <dbReference type="ARBA" id="ARBA00048558"/>
    </source>
</evidence>
<sequence>MALRIVFAGTPDFAATHLHALIASEHDIVGVYSQPDRPAGRGKKLQPSPVKQLALQHHLPVLQPLNFKTPASVEQLAALNADVMIVVAYGLILPNVVLDTPKYGCLNVHASLLPRWRGAAPIQRCIEAGDKLTGITIMQMDVGLDTGDMLSKVTTGILSDDTGGSLHDRLAAIGPPVLLATLHQLEAGTLMPEKQNNALANYAHKLTKEEALIDWQQPADELALRVRAFNPFPMAYTLLGNERIRVLAATSLTTNTLQPANGAEDAEGAEASMTPAPPGNSGSAPGTIVAVSHEGLDIACAEGLLRLTRVQLAGKKPMNVADVINGQPQLFQPNYVLASSL</sequence>
<evidence type="ECO:0000256" key="4">
    <source>
        <dbReference type="ARBA" id="ARBA00016014"/>
    </source>
</evidence>
<dbReference type="SUPFAM" id="SSF53328">
    <property type="entry name" value="Formyltransferase"/>
    <property type="match status" value="1"/>
</dbReference>
<dbReference type="Pfam" id="PF00551">
    <property type="entry name" value="Formyl_trans_N"/>
    <property type="match status" value="1"/>
</dbReference>
<evidence type="ECO:0000256" key="6">
    <source>
        <dbReference type="ARBA" id="ARBA00022917"/>
    </source>
</evidence>
<evidence type="ECO:0000256" key="3">
    <source>
        <dbReference type="ARBA" id="ARBA00012261"/>
    </source>
</evidence>
<evidence type="ECO:0000256" key="1">
    <source>
        <dbReference type="ARBA" id="ARBA00002606"/>
    </source>
</evidence>
<dbReference type="PANTHER" id="PTHR11138">
    <property type="entry name" value="METHIONYL-TRNA FORMYLTRANSFERASE"/>
    <property type="match status" value="1"/>
</dbReference>
<dbReference type="InterPro" id="IPR044135">
    <property type="entry name" value="Met-tRNA-FMT_C"/>
</dbReference>
<dbReference type="InterPro" id="IPR002376">
    <property type="entry name" value="Formyl_transf_N"/>
</dbReference>
<dbReference type="PANTHER" id="PTHR11138:SF5">
    <property type="entry name" value="METHIONYL-TRNA FORMYLTRANSFERASE, MITOCHONDRIAL"/>
    <property type="match status" value="1"/>
</dbReference>
<dbReference type="InterPro" id="IPR037022">
    <property type="entry name" value="Formyl_trans_C_sf"/>
</dbReference>
<dbReference type="PROSITE" id="PS00373">
    <property type="entry name" value="GART"/>
    <property type="match status" value="1"/>
</dbReference>
<organism evidence="12 13">
    <name type="scientific">Oceanobacter antarcticus</name>
    <dbReference type="NCBI Taxonomy" id="3133425"/>
    <lineage>
        <taxon>Bacteria</taxon>
        <taxon>Pseudomonadati</taxon>
        <taxon>Pseudomonadota</taxon>
        <taxon>Gammaproteobacteria</taxon>
        <taxon>Oceanospirillales</taxon>
        <taxon>Oceanospirillaceae</taxon>
        <taxon>Oceanobacter</taxon>
    </lineage>
</organism>
<dbReference type="InterPro" id="IPR036477">
    <property type="entry name" value="Formyl_transf_N_sf"/>
</dbReference>
<accession>A0ABW8NMA5</accession>
<evidence type="ECO:0000259" key="11">
    <source>
        <dbReference type="Pfam" id="PF02911"/>
    </source>
</evidence>
<protein>
    <recommendedName>
        <fullName evidence="4 8">Methionyl-tRNA formyltransferase</fullName>
        <ecNumber evidence="3 8">2.1.2.9</ecNumber>
    </recommendedName>
</protein>
<dbReference type="CDD" id="cd08646">
    <property type="entry name" value="FMT_core_Met-tRNA-FMT_N"/>
    <property type="match status" value="1"/>
</dbReference>
<dbReference type="InterPro" id="IPR005794">
    <property type="entry name" value="Fmt"/>
</dbReference>
<dbReference type="EC" id="2.1.2.9" evidence="3 8"/>
<dbReference type="HAMAP" id="MF_00182">
    <property type="entry name" value="Formyl_trans"/>
    <property type="match status" value="1"/>
</dbReference>
<feature type="binding site" evidence="8">
    <location>
        <begin position="111"/>
        <end position="114"/>
    </location>
    <ligand>
        <name>(6S)-5,6,7,8-tetrahydrofolate</name>
        <dbReference type="ChEBI" id="CHEBI:57453"/>
    </ligand>
</feature>
<dbReference type="Pfam" id="PF02911">
    <property type="entry name" value="Formyl_trans_C"/>
    <property type="match status" value="1"/>
</dbReference>
<evidence type="ECO:0000313" key="13">
    <source>
        <dbReference type="Proteomes" id="UP001620597"/>
    </source>
</evidence>
<dbReference type="GO" id="GO:0004479">
    <property type="term" value="F:methionyl-tRNA formyltransferase activity"/>
    <property type="evidence" value="ECO:0007669"/>
    <property type="project" value="UniProtKB-EC"/>
</dbReference>
<feature type="region of interest" description="Disordered" evidence="9">
    <location>
        <begin position="258"/>
        <end position="284"/>
    </location>
</feature>
<evidence type="ECO:0000259" key="10">
    <source>
        <dbReference type="Pfam" id="PF00551"/>
    </source>
</evidence>
<keyword evidence="6 8" id="KW-0648">Protein biosynthesis</keyword>
<name>A0ABW8NMA5_9GAMM</name>
<dbReference type="Gene3D" id="3.40.50.170">
    <property type="entry name" value="Formyl transferase, N-terminal domain"/>
    <property type="match status" value="1"/>
</dbReference>
<dbReference type="InterPro" id="IPR005793">
    <property type="entry name" value="Formyl_trans_C"/>
</dbReference>